<dbReference type="AlphaFoldDB" id="A0A1G2KLT4"/>
<feature type="transmembrane region" description="Helical" evidence="1">
    <location>
        <begin position="118"/>
        <end position="138"/>
    </location>
</feature>
<comment type="caution">
    <text evidence="5">The sequence shown here is derived from an EMBL/GenBank/DDBJ whole genome shotgun (WGS) entry which is preliminary data.</text>
</comment>
<feature type="domain" description="Glycosyl transferase family 1" evidence="2">
    <location>
        <begin position="610"/>
        <end position="732"/>
    </location>
</feature>
<dbReference type="InterPro" id="IPR001296">
    <property type="entry name" value="Glyco_trans_1"/>
</dbReference>
<dbReference type="Pfam" id="PF00534">
    <property type="entry name" value="Glycos_transf_1"/>
    <property type="match status" value="2"/>
</dbReference>
<dbReference type="Proteomes" id="UP000177362">
    <property type="component" value="Unassembled WGS sequence"/>
</dbReference>
<evidence type="ECO:0000313" key="6">
    <source>
        <dbReference type="Proteomes" id="UP000177362"/>
    </source>
</evidence>
<feature type="domain" description="Glycosyl transferase family 1" evidence="2">
    <location>
        <begin position="222"/>
        <end position="389"/>
    </location>
</feature>
<keyword evidence="1" id="KW-0472">Membrane</keyword>
<evidence type="ECO:0000259" key="3">
    <source>
        <dbReference type="Pfam" id="PF13439"/>
    </source>
</evidence>
<dbReference type="SUPFAM" id="SSF53756">
    <property type="entry name" value="UDP-Glycosyltransferase/glycogen phosphorylase"/>
    <property type="match status" value="2"/>
</dbReference>
<dbReference type="Gene3D" id="3.40.50.2000">
    <property type="entry name" value="Glycogen Phosphorylase B"/>
    <property type="match status" value="4"/>
</dbReference>
<reference evidence="5 6" key="1">
    <citation type="journal article" date="2016" name="Nat. Commun.">
        <title>Thousands of microbial genomes shed light on interconnected biogeochemical processes in an aquifer system.</title>
        <authorList>
            <person name="Anantharaman K."/>
            <person name="Brown C.T."/>
            <person name="Hug L.A."/>
            <person name="Sharon I."/>
            <person name="Castelle C.J."/>
            <person name="Probst A.J."/>
            <person name="Thomas B.C."/>
            <person name="Singh A."/>
            <person name="Wilkins M.J."/>
            <person name="Karaoz U."/>
            <person name="Brodie E.L."/>
            <person name="Williams K.H."/>
            <person name="Hubbard S.S."/>
            <person name="Banfield J.F."/>
        </authorList>
    </citation>
    <scope>NUCLEOTIDE SEQUENCE [LARGE SCALE GENOMIC DNA]</scope>
</reference>
<dbReference type="InterPro" id="IPR050194">
    <property type="entry name" value="Glycosyltransferase_grp1"/>
</dbReference>
<dbReference type="Pfam" id="PF13579">
    <property type="entry name" value="Glyco_trans_4_4"/>
    <property type="match status" value="1"/>
</dbReference>
<dbReference type="GO" id="GO:0016757">
    <property type="term" value="F:glycosyltransferase activity"/>
    <property type="evidence" value="ECO:0007669"/>
    <property type="project" value="InterPro"/>
</dbReference>
<sequence length="795" mass="88646">MPYIKHRMSDVLKSRPIIYVFTTAYDPFIGGAEIAIAEVIKKLSSDFDFIIVTARLKKDLTPFEEKNKINPPTFSRGIREGGWIKIIRIGIGSRFDKYLLPIVGPFVVRRWMQTYPAALSWAVMVSFASGIPYLLNILRPWKKIPIVLTLQEGDSESHLKKSRVGLINISWRFALRGCGALTVISRYLADLSRTFGYGGPVSVIPNGVDIARFGAPMPDQEKENLRRSLGLADNSRVVITTSRLVYKNGVDTLIDSLLYLPRVMREHVRLLIIGGGADEQALKERVVNKGLSSLVLFLGEKPHSELPQYLHLGDVFVRASRSEGMGNSFIEAMAAGVPVVGTNVGGIPDFLIDQKTGLMVESNDPKALAIAIETMLSDAELRRNVTGQAARLVHESYDWKRIAGSYAGVFKAACRRADLPRILIANGIYPPDIGGSGKYAQTLAALFRGRGFQVQVLTYGETKNRDNIVSVARTWPTGVRHIAAFLKALPRVAKSDVVLLFDHFSMGLPVALAAWILHRPVILRVGGDFLWESYVESRRAELSLPDFYQKKFTLNLKERIIFVAARFVLQRAVRVLFSTEWQRRIFMDAYGLAKEQTSVVGNAVSVHQAKRSRKKVAGTDEELIYAGRFIFLKNLRRLLLVFREFRLAEGAKWTLALIGEGPEEHELRGLIHSYGMEEYAVIEPPLPRAALDGRIQSARAVIIPSLSDVSPNLVLEALALRTPAVLTVHSGYTFDASQGVLRIDPLSNDSLRQALGLLEYKDSYRALKAAITNIQPSPSFDEAADRYQQLIREFC</sequence>
<dbReference type="InterPro" id="IPR028098">
    <property type="entry name" value="Glyco_trans_4-like_N"/>
</dbReference>
<evidence type="ECO:0000259" key="4">
    <source>
        <dbReference type="Pfam" id="PF13579"/>
    </source>
</evidence>
<keyword evidence="1" id="KW-0812">Transmembrane</keyword>
<evidence type="ECO:0000259" key="2">
    <source>
        <dbReference type="Pfam" id="PF00534"/>
    </source>
</evidence>
<feature type="domain" description="Glycosyltransferase subfamily 4-like N-terminal" evidence="4">
    <location>
        <begin position="434"/>
        <end position="602"/>
    </location>
</feature>
<dbReference type="STRING" id="1802271.A3C11_02285"/>
<gene>
    <name evidence="5" type="ORF">A3C11_02285</name>
</gene>
<name>A0A1G2KLT4_9BACT</name>
<accession>A0A1G2KLT4</accession>
<evidence type="ECO:0000256" key="1">
    <source>
        <dbReference type="SAM" id="Phobius"/>
    </source>
</evidence>
<organism evidence="5 6">
    <name type="scientific">Candidatus Sungbacteria bacterium RIFCSPHIGHO2_02_FULL_49_12</name>
    <dbReference type="NCBI Taxonomy" id="1802271"/>
    <lineage>
        <taxon>Bacteria</taxon>
        <taxon>Candidatus Sungiibacteriota</taxon>
    </lineage>
</organism>
<feature type="domain" description="Glycosyltransferase subfamily 4-like N-terminal" evidence="3">
    <location>
        <begin position="29"/>
        <end position="212"/>
    </location>
</feature>
<dbReference type="Pfam" id="PF13439">
    <property type="entry name" value="Glyco_transf_4"/>
    <property type="match status" value="1"/>
</dbReference>
<keyword evidence="1" id="KW-1133">Transmembrane helix</keyword>
<dbReference type="PANTHER" id="PTHR45947:SF3">
    <property type="entry name" value="SULFOQUINOVOSYL TRANSFERASE SQD2"/>
    <property type="match status" value="1"/>
</dbReference>
<dbReference type="PANTHER" id="PTHR45947">
    <property type="entry name" value="SULFOQUINOVOSYL TRANSFERASE SQD2"/>
    <property type="match status" value="1"/>
</dbReference>
<evidence type="ECO:0008006" key="7">
    <source>
        <dbReference type="Google" id="ProtNLM"/>
    </source>
</evidence>
<dbReference type="CDD" id="cd03801">
    <property type="entry name" value="GT4_PimA-like"/>
    <property type="match status" value="1"/>
</dbReference>
<evidence type="ECO:0000313" key="5">
    <source>
        <dbReference type="EMBL" id="OHA00400.1"/>
    </source>
</evidence>
<dbReference type="EMBL" id="MHQJ01000048">
    <property type="protein sequence ID" value="OHA00400.1"/>
    <property type="molecule type" value="Genomic_DNA"/>
</dbReference>
<proteinExistence type="predicted"/>
<protein>
    <recommendedName>
        <fullName evidence="7">Glycosyl transferase family 1 domain-containing protein</fullName>
    </recommendedName>
</protein>